<evidence type="ECO:0000259" key="4">
    <source>
        <dbReference type="Pfam" id="PF07731"/>
    </source>
</evidence>
<evidence type="ECO:0000313" key="6">
    <source>
        <dbReference type="EMBL" id="GGJ92399.1"/>
    </source>
</evidence>
<dbReference type="Proteomes" id="UP000637720">
    <property type="component" value="Unassembled WGS sequence"/>
</dbReference>
<feature type="domain" description="Plastocyanin-like" evidence="5">
    <location>
        <begin position="13"/>
        <end position="106"/>
    </location>
</feature>
<dbReference type="InterPro" id="IPR011706">
    <property type="entry name" value="Cu-oxidase_C"/>
</dbReference>
<gene>
    <name evidence="6" type="ORF">GCM10007043_02580</name>
</gene>
<proteinExistence type="predicted"/>
<dbReference type="InterPro" id="IPR045087">
    <property type="entry name" value="Cu-oxidase_fam"/>
</dbReference>
<dbReference type="EMBL" id="BMOF01000002">
    <property type="protein sequence ID" value="GGJ92399.1"/>
    <property type="molecule type" value="Genomic_DNA"/>
</dbReference>
<dbReference type="InterPro" id="IPR008972">
    <property type="entry name" value="Cupredoxin"/>
</dbReference>
<reference evidence="6" key="1">
    <citation type="journal article" date="2014" name="Int. J. Syst. Evol. Microbiol.">
        <title>Complete genome sequence of Corynebacterium casei LMG S-19264T (=DSM 44701T), isolated from a smear-ripened cheese.</title>
        <authorList>
            <consortium name="US DOE Joint Genome Institute (JGI-PGF)"/>
            <person name="Walter F."/>
            <person name="Albersmeier A."/>
            <person name="Kalinowski J."/>
            <person name="Ruckert C."/>
        </authorList>
    </citation>
    <scope>NUCLEOTIDE SEQUENCE</scope>
    <source>
        <strain evidence="6">JCM 14719</strain>
    </source>
</reference>
<comment type="caution">
    <text evidence="6">The sequence shown here is derived from an EMBL/GenBank/DDBJ whole genome shotgun (WGS) entry which is preliminary data.</text>
</comment>
<dbReference type="InterPro" id="IPR011707">
    <property type="entry name" value="Cu-oxidase-like_N"/>
</dbReference>
<evidence type="ECO:0000256" key="1">
    <source>
        <dbReference type="ARBA" id="ARBA00022723"/>
    </source>
</evidence>
<name>A0A8J3BBG9_9BACI</name>
<dbReference type="Gene3D" id="2.60.40.420">
    <property type="entry name" value="Cupredoxins - blue copper proteins"/>
    <property type="match status" value="1"/>
</dbReference>
<accession>A0A8J3BBG9</accession>
<dbReference type="PANTHER" id="PTHR11709">
    <property type="entry name" value="MULTI-COPPER OXIDASE"/>
    <property type="match status" value="1"/>
</dbReference>
<keyword evidence="1" id="KW-0479">Metal-binding</keyword>
<dbReference type="RefSeq" id="WP_188816586.1">
    <property type="nucleotide sequence ID" value="NZ_BMOF01000002.1"/>
</dbReference>
<evidence type="ECO:0000256" key="2">
    <source>
        <dbReference type="ARBA" id="ARBA00023002"/>
    </source>
</evidence>
<feature type="domain" description="Plastocyanin-like" evidence="4">
    <location>
        <begin position="162"/>
        <end position="220"/>
    </location>
</feature>
<sequence>MGPGAKPSGGPPSVPGPEIREREGEHVKVVLHNEQAEPHTIHFHGVDNSFAGDGTPDVSQKTVEQGETFTYEFDAPPGTYFYHCHVEPDRHPQMGLYGAFIVEPREATARYDGEFVLMLSERDPRLSVAEAREAGQYPGTMAEGVQVNGEYDTLERYPASFTINGKIDSAISPLRVKKGGRYLIRLINAGDDVHSLHFHGHHVQAIASDGAALAKAVAAQPDWPRLVQLVDRLRADVERARDAMAQHQHEHPHK</sequence>
<dbReference type="Pfam" id="PF07732">
    <property type="entry name" value="Cu-oxidase_3"/>
    <property type="match status" value="1"/>
</dbReference>
<dbReference type="Pfam" id="PF07731">
    <property type="entry name" value="Cu-oxidase_2"/>
    <property type="match status" value="1"/>
</dbReference>
<dbReference type="GO" id="GO:0005507">
    <property type="term" value="F:copper ion binding"/>
    <property type="evidence" value="ECO:0007669"/>
    <property type="project" value="InterPro"/>
</dbReference>
<dbReference type="PANTHER" id="PTHR11709:SF394">
    <property type="entry name" value="FI03373P-RELATED"/>
    <property type="match status" value="1"/>
</dbReference>
<keyword evidence="7" id="KW-1185">Reference proteome</keyword>
<evidence type="ECO:0008006" key="8">
    <source>
        <dbReference type="Google" id="ProtNLM"/>
    </source>
</evidence>
<dbReference type="SUPFAM" id="SSF49503">
    <property type="entry name" value="Cupredoxins"/>
    <property type="match status" value="2"/>
</dbReference>
<evidence type="ECO:0000313" key="7">
    <source>
        <dbReference type="Proteomes" id="UP000637720"/>
    </source>
</evidence>
<evidence type="ECO:0000259" key="5">
    <source>
        <dbReference type="Pfam" id="PF07732"/>
    </source>
</evidence>
<organism evidence="6 7">
    <name type="scientific">Calditerricola satsumensis</name>
    <dbReference type="NCBI Taxonomy" id="373054"/>
    <lineage>
        <taxon>Bacteria</taxon>
        <taxon>Bacillati</taxon>
        <taxon>Bacillota</taxon>
        <taxon>Bacilli</taxon>
        <taxon>Bacillales</taxon>
        <taxon>Bacillaceae</taxon>
        <taxon>Calditerricola</taxon>
    </lineage>
</organism>
<dbReference type="AlphaFoldDB" id="A0A8J3BBG9"/>
<keyword evidence="2" id="KW-0560">Oxidoreductase</keyword>
<dbReference type="GO" id="GO:0016491">
    <property type="term" value="F:oxidoreductase activity"/>
    <property type="evidence" value="ECO:0007669"/>
    <property type="project" value="UniProtKB-KW"/>
</dbReference>
<keyword evidence="3" id="KW-0186">Copper</keyword>
<protein>
    <recommendedName>
        <fullName evidence="8">Copper oxidase</fullName>
    </recommendedName>
</protein>
<reference evidence="6" key="2">
    <citation type="submission" date="2020-09" db="EMBL/GenBank/DDBJ databases">
        <authorList>
            <person name="Sun Q."/>
            <person name="Ohkuma M."/>
        </authorList>
    </citation>
    <scope>NUCLEOTIDE SEQUENCE</scope>
    <source>
        <strain evidence="6">JCM 14719</strain>
    </source>
</reference>
<evidence type="ECO:0000256" key="3">
    <source>
        <dbReference type="ARBA" id="ARBA00023008"/>
    </source>
</evidence>